<accession>A0AAW1ZXX6</accession>
<comment type="caution">
    <text evidence="1">The sequence shown here is derived from an EMBL/GenBank/DDBJ whole genome shotgun (WGS) entry which is preliminary data.</text>
</comment>
<sequence>LMGVQMRLTSYSDLTQSGEIEAVLQQIKQELVSRGLPSSIEMKIRNVKKTQP</sequence>
<proteinExistence type="predicted"/>
<dbReference type="EMBL" id="JAWDJR010000012">
    <property type="protein sequence ID" value="KAK9965877.1"/>
    <property type="molecule type" value="Genomic_DNA"/>
</dbReference>
<protein>
    <submittedName>
        <fullName evidence="1">Uncharacterized protein</fullName>
    </submittedName>
</protein>
<dbReference type="Proteomes" id="UP001479290">
    <property type="component" value="Unassembled WGS sequence"/>
</dbReference>
<name>A0AAW1ZXX6_CULAL</name>
<organism evidence="1 2">
    <name type="scientific">Culter alburnus</name>
    <name type="common">Topmouth culter</name>
    <dbReference type="NCBI Taxonomy" id="194366"/>
    <lineage>
        <taxon>Eukaryota</taxon>
        <taxon>Metazoa</taxon>
        <taxon>Chordata</taxon>
        <taxon>Craniata</taxon>
        <taxon>Vertebrata</taxon>
        <taxon>Euteleostomi</taxon>
        <taxon>Actinopterygii</taxon>
        <taxon>Neopterygii</taxon>
        <taxon>Teleostei</taxon>
        <taxon>Ostariophysi</taxon>
        <taxon>Cypriniformes</taxon>
        <taxon>Xenocyprididae</taxon>
        <taxon>Xenocypridinae</taxon>
        <taxon>Culter</taxon>
    </lineage>
</organism>
<keyword evidence="2" id="KW-1185">Reference proteome</keyword>
<gene>
    <name evidence="1" type="ORF">ABG768_004943</name>
</gene>
<evidence type="ECO:0000313" key="1">
    <source>
        <dbReference type="EMBL" id="KAK9965877.1"/>
    </source>
</evidence>
<reference evidence="1 2" key="1">
    <citation type="submission" date="2024-05" db="EMBL/GenBank/DDBJ databases">
        <title>A high-quality chromosomal-level genome assembly of Topmouth culter (Culter alburnus).</title>
        <authorList>
            <person name="Zhao H."/>
        </authorList>
    </citation>
    <scope>NUCLEOTIDE SEQUENCE [LARGE SCALE GENOMIC DNA]</scope>
    <source>
        <strain evidence="1">CATC2023</strain>
        <tissue evidence="1">Muscle</tissue>
    </source>
</reference>
<dbReference type="AlphaFoldDB" id="A0AAW1ZXX6"/>
<feature type="non-terminal residue" evidence="1">
    <location>
        <position position="1"/>
    </location>
</feature>
<evidence type="ECO:0000313" key="2">
    <source>
        <dbReference type="Proteomes" id="UP001479290"/>
    </source>
</evidence>